<dbReference type="PRINTS" id="PR00469">
    <property type="entry name" value="PNDRDTASEII"/>
</dbReference>
<reference evidence="11" key="2">
    <citation type="journal article" date="2024" name="Plant">
        <title>Genomic evolution and insights into agronomic trait innovations of Sesamum species.</title>
        <authorList>
            <person name="Miao H."/>
            <person name="Wang L."/>
            <person name="Qu L."/>
            <person name="Liu H."/>
            <person name="Sun Y."/>
            <person name="Le M."/>
            <person name="Wang Q."/>
            <person name="Wei S."/>
            <person name="Zheng Y."/>
            <person name="Lin W."/>
            <person name="Duan Y."/>
            <person name="Cao H."/>
            <person name="Xiong S."/>
            <person name="Wang X."/>
            <person name="Wei L."/>
            <person name="Li C."/>
            <person name="Ma Q."/>
            <person name="Ju M."/>
            <person name="Zhao R."/>
            <person name="Li G."/>
            <person name="Mu C."/>
            <person name="Tian Q."/>
            <person name="Mei H."/>
            <person name="Zhang T."/>
            <person name="Gao T."/>
            <person name="Zhang H."/>
        </authorList>
    </citation>
    <scope>NUCLEOTIDE SEQUENCE</scope>
    <source>
        <strain evidence="11">G02</strain>
    </source>
</reference>
<keyword evidence="7" id="KW-0560">Oxidoreductase</keyword>
<evidence type="ECO:0000256" key="10">
    <source>
        <dbReference type="ARBA" id="ARBA00047707"/>
    </source>
</evidence>
<evidence type="ECO:0000256" key="7">
    <source>
        <dbReference type="ARBA" id="ARBA00023002"/>
    </source>
</evidence>
<dbReference type="InterPro" id="IPR000960">
    <property type="entry name" value="Flavin_mOase"/>
</dbReference>
<evidence type="ECO:0000256" key="9">
    <source>
        <dbReference type="ARBA" id="ARBA00039148"/>
    </source>
</evidence>
<dbReference type="PROSITE" id="PS51257">
    <property type="entry name" value="PROKAR_LIPOPROTEIN"/>
    <property type="match status" value="1"/>
</dbReference>
<dbReference type="Pfam" id="PF13738">
    <property type="entry name" value="Pyr_redox_3"/>
    <property type="match status" value="1"/>
</dbReference>
<dbReference type="PIRSF" id="PIRSF000332">
    <property type="entry name" value="FMO"/>
    <property type="match status" value="1"/>
</dbReference>
<protein>
    <recommendedName>
        <fullName evidence="9">indole-3-pyruvate monooxygenase</fullName>
        <ecNumber evidence="9">1.14.13.168</ecNumber>
    </recommendedName>
</protein>
<dbReference type="EC" id="1.14.13.168" evidence="9"/>
<comment type="cofactor">
    <cofactor evidence="1">
        <name>FAD</name>
        <dbReference type="ChEBI" id="CHEBI:57692"/>
    </cofactor>
</comment>
<evidence type="ECO:0000256" key="4">
    <source>
        <dbReference type="ARBA" id="ARBA00022630"/>
    </source>
</evidence>
<dbReference type="GO" id="GO:0050660">
    <property type="term" value="F:flavin adenine dinucleotide binding"/>
    <property type="evidence" value="ECO:0007669"/>
    <property type="project" value="InterPro"/>
</dbReference>
<dbReference type="InterPro" id="IPR050982">
    <property type="entry name" value="Auxin_biosynth/cation_transpt"/>
</dbReference>
<organism evidence="11">
    <name type="scientific">Sesamum radiatum</name>
    <name type="common">Black benniseed</name>
    <dbReference type="NCBI Taxonomy" id="300843"/>
    <lineage>
        <taxon>Eukaryota</taxon>
        <taxon>Viridiplantae</taxon>
        <taxon>Streptophyta</taxon>
        <taxon>Embryophyta</taxon>
        <taxon>Tracheophyta</taxon>
        <taxon>Spermatophyta</taxon>
        <taxon>Magnoliopsida</taxon>
        <taxon>eudicotyledons</taxon>
        <taxon>Gunneridae</taxon>
        <taxon>Pentapetalae</taxon>
        <taxon>asterids</taxon>
        <taxon>lamiids</taxon>
        <taxon>Lamiales</taxon>
        <taxon>Pedaliaceae</taxon>
        <taxon>Sesamum</taxon>
    </lineage>
</organism>
<keyword evidence="8" id="KW-0073">Auxin biosynthesis</keyword>
<keyword evidence="11" id="KW-0503">Monooxygenase</keyword>
<dbReference type="PANTHER" id="PTHR43539">
    <property type="entry name" value="FLAVIN-BINDING MONOOXYGENASE-LIKE PROTEIN (AFU_ORTHOLOGUE AFUA_4G09220)"/>
    <property type="match status" value="1"/>
</dbReference>
<sequence length="363" mass="40800">MAEQREEAVVIVGAGPSGLATAACLHELSIPYTLLERQDCFAPLWQKFSYDRVHLHLSKQACALPLMPIPATYPKYPSRKEFIQYLNDYVSRFNINPRYRRLVEAASYDEVSGKWRIKARDLESGEAEEYTSRFLVLATGETCDPKIPKVEGLESFGGEILHSTEYKNGEKFKGKRVSVVGSGNSGMEIALDLANSGAKTSIVVRSPIHILSRGMMDAAMKLLKYFSFEWVEWMTTMMSKAVFGDLSKYGIKGQKKGLSPSSSRIRSIKGNTVLFENENEHTFNVIVFATGFKRSTKQWLKGEDVDSLLNDDGFAKSFPNHWKGKMGLYCAGLAQKGFYRTLPVTSRPYSYSENILFTIHVCV</sequence>
<dbReference type="PANTHER" id="PTHR43539:SF42">
    <property type="entry name" value="OS01G0273800 PROTEIN"/>
    <property type="match status" value="1"/>
</dbReference>
<reference evidence="11" key="1">
    <citation type="submission" date="2020-06" db="EMBL/GenBank/DDBJ databases">
        <authorList>
            <person name="Li T."/>
            <person name="Hu X."/>
            <person name="Zhang T."/>
            <person name="Song X."/>
            <person name="Zhang H."/>
            <person name="Dai N."/>
            <person name="Sheng W."/>
            <person name="Hou X."/>
            <person name="Wei L."/>
        </authorList>
    </citation>
    <scope>NUCLEOTIDE SEQUENCE</scope>
    <source>
        <strain evidence="11">G02</strain>
        <tissue evidence="11">Leaf</tissue>
    </source>
</reference>
<gene>
    <name evidence="11" type="ORF">Sradi_1410600</name>
</gene>
<evidence type="ECO:0000256" key="6">
    <source>
        <dbReference type="ARBA" id="ARBA00022857"/>
    </source>
</evidence>
<evidence type="ECO:0000256" key="2">
    <source>
        <dbReference type="ARBA" id="ARBA00004814"/>
    </source>
</evidence>
<dbReference type="SUPFAM" id="SSF51905">
    <property type="entry name" value="FAD/NAD(P)-binding domain"/>
    <property type="match status" value="2"/>
</dbReference>
<evidence type="ECO:0000256" key="8">
    <source>
        <dbReference type="ARBA" id="ARBA00023070"/>
    </source>
</evidence>
<name>A0AAW2UV72_SESRA</name>
<dbReference type="Gene3D" id="3.50.50.60">
    <property type="entry name" value="FAD/NAD(P)-binding domain"/>
    <property type="match status" value="1"/>
</dbReference>
<dbReference type="EMBL" id="JACGWJ010000005">
    <property type="protein sequence ID" value="KAL0419971.1"/>
    <property type="molecule type" value="Genomic_DNA"/>
</dbReference>
<evidence type="ECO:0000256" key="5">
    <source>
        <dbReference type="ARBA" id="ARBA00022827"/>
    </source>
</evidence>
<keyword evidence="5" id="KW-0274">FAD</keyword>
<dbReference type="AlphaFoldDB" id="A0AAW2UV72"/>
<keyword evidence="4" id="KW-0285">Flavoprotein</keyword>
<dbReference type="GO" id="GO:0103075">
    <property type="term" value="F:indole-3-pyruvate monooxygenase activity"/>
    <property type="evidence" value="ECO:0007669"/>
    <property type="project" value="UniProtKB-EC"/>
</dbReference>
<dbReference type="GO" id="GO:0050661">
    <property type="term" value="F:NADP binding"/>
    <property type="evidence" value="ECO:0007669"/>
    <property type="project" value="InterPro"/>
</dbReference>
<evidence type="ECO:0000256" key="3">
    <source>
        <dbReference type="ARBA" id="ARBA00009183"/>
    </source>
</evidence>
<dbReference type="GO" id="GO:0009851">
    <property type="term" value="P:auxin biosynthetic process"/>
    <property type="evidence" value="ECO:0007669"/>
    <property type="project" value="UniProtKB-KW"/>
</dbReference>
<accession>A0AAW2UV72</accession>
<evidence type="ECO:0000256" key="1">
    <source>
        <dbReference type="ARBA" id="ARBA00001974"/>
    </source>
</evidence>
<keyword evidence="6" id="KW-0521">NADP</keyword>
<comment type="catalytic activity">
    <reaction evidence="10">
        <text>indole-3-pyruvate + NADPH + O2 + H(+) = (indol-3-yl)acetate + CO2 + NADP(+) + H2O</text>
        <dbReference type="Rhea" id="RHEA:34331"/>
        <dbReference type="ChEBI" id="CHEBI:15377"/>
        <dbReference type="ChEBI" id="CHEBI:15378"/>
        <dbReference type="ChEBI" id="CHEBI:15379"/>
        <dbReference type="ChEBI" id="CHEBI:16526"/>
        <dbReference type="ChEBI" id="CHEBI:17640"/>
        <dbReference type="ChEBI" id="CHEBI:30854"/>
        <dbReference type="ChEBI" id="CHEBI:57783"/>
        <dbReference type="ChEBI" id="CHEBI:58349"/>
        <dbReference type="EC" id="1.14.13.168"/>
    </reaction>
</comment>
<comment type="pathway">
    <text evidence="2">Plant hormone metabolism; auxin biosynthesis.</text>
</comment>
<evidence type="ECO:0000313" key="11">
    <source>
        <dbReference type="EMBL" id="KAL0419971.1"/>
    </source>
</evidence>
<proteinExistence type="inferred from homology"/>
<comment type="similarity">
    <text evidence="3">Belongs to the FMO family.</text>
</comment>
<comment type="caution">
    <text evidence="11">The sequence shown here is derived from an EMBL/GenBank/DDBJ whole genome shotgun (WGS) entry which is preliminary data.</text>
</comment>
<dbReference type="PRINTS" id="PR00368">
    <property type="entry name" value="FADPNR"/>
</dbReference>
<dbReference type="InterPro" id="IPR036188">
    <property type="entry name" value="FAD/NAD-bd_sf"/>
</dbReference>